<keyword evidence="6" id="KW-0808">Transferase</keyword>
<dbReference type="GO" id="GO:0016020">
    <property type="term" value="C:membrane"/>
    <property type="evidence" value="ECO:0007669"/>
    <property type="project" value="UniProtKB-SubCell"/>
</dbReference>
<dbReference type="InterPro" id="IPR007269">
    <property type="entry name" value="ICMT_MeTrfase"/>
</dbReference>
<dbReference type="GO" id="GO:0032259">
    <property type="term" value="P:methylation"/>
    <property type="evidence" value="ECO:0007669"/>
    <property type="project" value="UniProtKB-KW"/>
</dbReference>
<dbReference type="PANTHER" id="PTHR43847:SF1">
    <property type="entry name" value="BLL3993 PROTEIN"/>
    <property type="match status" value="1"/>
</dbReference>
<sequence>MKLSVDRKPGAERRRLALSITGIGVIPVIYAVTGFPAFADRPAWPLTFWLGTIVAVAALVMFHLTHKALGRMWSVSLQLKEDHKLVTEGVYARVRHPMYSAFWLMAIAQALLLPNWIAGFTGIFAFGFLFFARVGPEERMMEEAFGDEWRAYVAQTRRIIPGIW</sequence>
<name>A0A2G1QUC8_9HYPH</name>
<evidence type="ECO:0000256" key="2">
    <source>
        <dbReference type="ARBA" id="ARBA00022692"/>
    </source>
</evidence>
<keyword evidence="6" id="KW-0489">Methyltransferase</keyword>
<dbReference type="AlphaFoldDB" id="A0A2G1QUC8"/>
<feature type="transmembrane region" description="Helical" evidence="5">
    <location>
        <begin position="16"/>
        <end position="38"/>
    </location>
</feature>
<dbReference type="InterPro" id="IPR054851">
    <property type="entry name" value="Isoprenylcys_mtase"/>
</dbReference>
<dbReference type="NCBIfam" id="NF040696">
    <property type="entry name" value="isopcys_mtase"/>
    <property type="match status" value="1"/>
</dbReference>
<keyword evidence="3 5" id="KW-1133">Transmembrane helix</keyword>
<feature type="transmembrane region" description="Helical" evidence="5">
    <location>
        <begin position="102"/>
        <end position="131"/>
    </location>
</feature>
<gene>
    <name evidence="6" type="ORF">CSC94_00815</name>
</gene>
<dbReference type="OrthoDB" id="9816156at2"/>
<evidence type="ECO:0000256" key="4">
    <source>
        <dbReference type="ARBA" id="ARBA00023136"/>
    </source>
</evidence>
<comment type="caution">
    <text evidence="6">The sequence shown here is derived from an EMBL/GenBank/DDBJ whole genome shotgun (WGS) entry which is preliminary data.</text>
</comment>
<feature type="transmembrane region" description="Helical" evidence="5">
    <location>
        <begin position="44"/>
        <end position="64"/>
    </location>
</feature>
<dbReference type="Pfam" id="PF04140">
    <property type="entry name" value="ICMT"/>
    <property type="match status" value="1"/>
</dbReference>
<keyword evidence="7" id="KW-1185">Reference proteome</keyword>
<keyword evidence="4 5" id="KW-0472">Membrane</keyword>
<comment type="subcellular location">
    <subcellularLocation>
        <location evidence="1">Membrane</location>
        <topology evidence="1">Multi-pass membrane protein</topology>
    </subcellularLocation>
</comment>
<evidence type="ECO:0000256" key="3">
    <source>
        <dbReference type="ARBA" id="ARBA00022989"/>
    </source>
</evidence>
<dbReference type="Gene3D" id="1.20.120.1630">
    <property type="match status" value="1"/>
</dbReference>
<dbReference type="PANTHER" id="PTHR43847">
    <property type="entry name" value="BLL3993 PROTEIN"/>
    <property type="match status" value="1"/>
</dbReference>
<reference evidence="6 7" key="1">
    <citation type="submission" date="2017-10" db="EMBL/GenBank/DDBJ databases">
        <title>Sedimentibacterium mangrovi gen. nov., sp. nov., a novel member of family Phyllobacteriacea isolated from mangrove sediment.</title>
        <authorList>
            <person name="Liao H."/>
            <person name="Tian Y."/>
        </authorList>
    </citation>
    <scope>NUCLEOTIDE SEQUENCE [LARGE SCALE GENOMIC DNA]</scope>
    <source>
        <strain evidence="6 7">X9-2-2</strain>
    </source>
</reference>
<dbReference type="Proteomes" id="UP000221168">
    <property type="component" value="Unassembled WGS sequence"/>
</dbReference>
<organism evidence="6 7">
    <name type="scientific">Zhengella mangrovi</name>
    <dbReference type="NCBI Taxonomy" id="1982044"/>
    <lineage>
        <taxon>Bacteria</taxon>
        <taxon>Pseudomonadati</taxon>
        <taxon>Pseudomonadota</taxon>
        <taxon>Alphaproteobacteria</taxon>
        <taxon>Hyphomicrobiales</taxon>
        <taxon>Notoacmeibacteraceae</taxon>
        <taxon>Zhengella</taxon>
    </lineage>
</organism>
<keyword evidence="2 5" id="KW-0812">Transmembrane</keyword>
<evidence type="ECO:0000256" key="1">
    <source>
        <dbReference type="ARBA" id="ARBA00004141"/>
    </source>
</evidence>
<evidence type="ECO:0000313" key="7">
    <source>
        <dbReference type="Proteomes" id="UP000221168"/>
    </source>
</evidence>
<dbReference type="GO" id="GO:0004671">
    <property type="term" value="F:protein C-terminal S-isoprenylcysteine carboxyl O-methyltransferase activity"/>
    <property type="evidence" value="ECO:0007669"/>
    <property type="project" value="InterPro"/>
</dbReference>
<protein>
    <submittedName>
        <fullName evidence="6">Methyltransferase</fullName>
    </submittedName>
</protein>
<dbReference type="EMBL" id="PDVP01000001">
    <property type="protein sequence ID" value="PHP69133.1"/>
    <property type="molecule type" value="Genomic_DNA"/>
</dbReference>
<evidence type="ECO:0000256" key="5">
    <source>
        <dbReference type="SAM" id="Phobius"/>
    </source>
</evidence>
<accession>A0A2G1QUC8</accession>
<proteinExistence type="predicted"/>
<evidence type="ECO:0000313" key="6">
    <source>
        <dbReference type="EMBL" id="PHP69133.1"/>
    </source>
</evidence>
<dbReference type="InterPro" id="IPR052527">
    <property type="entry name" value="Metal_cation-efflux_comp"/>
</dbReference>